<protein>
    <submittedName>
        <fullName evidence="4">Uncharacterized protein</fullName>
    </submittedName>
</protein>
<dbReference type="Pfam" id="PF13428">
    <property type="entry name" value="TPR_14"/>
    <property type="match status" value="1"/>
</dbReference>
<dbReference type="SMART" id="SM00028">
    <property type="entry name" value="TPR"/>
    <property type="match status" value="7"/>
</dbReference>
<accession>A0A2I1PBV7</accession>
<dbReference type="InterPro" id="IPR019734">
    <property type="entry name" value="TPR_rpt"/>
</dbReference>
<evidence type="ECO:0000313" key="4">
    <source>
        <dbReference type="EMBL" id="PKZ42117.1"/>
    </source>
</evidence>
<proteinExistence type="predicted"/>
<dbReference type="EMBL" id="PKIZ01000006">
    <property type="protein sequence ID" value="PKZ42117.1"/>
    <property type="molecule type" value="Genomic_DNA"/>
</dbReference>
<feature type="repeat" description="TPR" evidence="3">
    <location>
        <begin position="405"/>
        <end position="438"/>
    </location>
</feature>
<dbReference type="PROSITE" id="PS50005">
    <property type="entry name" value="TPR"/>
    <property type="match status" value="1"/>
</dbReference>
<dbReference type="PANTHER" id="PTHR45586">
    <property type="entry name" value="TPR REPEAT-CONTAINING PROTEIN PA4667"/>
    <property type="match status" value="1"/>
</dbReference>
<dbReference type="Gene3D" id="1.25.40.10">
    <property type="entry name" value="Tetratricopeptide repeat domain"/>
    <property type="match status" value="3"/>
</dbReference>
<comment type="caution">
    <text evidence="4">The sequence shown here is derived from an EMBL/GenBank/DDBJ whole genome shotgun (WGS) entry which is preliminary data.</text>
</comment>
<keyword evidence="1" id="KW-0677">Repeat</keyword>
<name>A0A2I1PBV7_9MICO</name>
<evidence type="ECO:0000256" key="1">
    <source>
        <dbReference type="ARBA" id="ARBA00022737"/>
    </source>
</evidence>
<dbReference type="SUPFAM" id="SSF48452">
    <property type="entry name" value="TPR-like"/>
    <property type="match status" value="2"/>
</dbReference>
<keyword evidence="2 3" id="KW-0802">TPR repeat</keyword>
<dbReference type="Proteomes" id="UP000234206">
    <property type="component" value="Unassembled WGS sequence"/>
</dbReference>
<evidence type="ECO:0000256" key="2">
    <source>
        <dbReference type="ARBA" id="ARBA00022803"/>
    </source>
</evidence>
<gene>
    <name evidence="4" type="ORF">CYJ76_04585</name>
</gene>
<sequence>MEEGLLDEAARVLQSLTDAYPDAVSLQTAWTALHSRRGDLGAAEHAAREVVRREPGWVVGRVNLANLLLDQQRPQEAQQVAREGLDIDPRSALAHDVMAVALERSGDVPGALHHAREALRCAADDPQVLQGVPRSARLVEHLADAGLAKDDPRVVELFHLATRGEHTALDEAVARLLADHPDTASAHHVWAQSLAQRGRFQDAAAEAERAAELEPGARGIRATAARCCLAAGHLLEGAHHARATVELAPDDVAAQLLLSEVLDLLGDHEGSVRAAEQAVELAPDDLRAREAAGFAARVTDRERCLAHLRAVVEADPGNEHARGALAAFEQGEGIGPSRRTIDYLIRLSEARRHDDVAAIAARLVEAFPDDARGLIHLAIARLNQGRPEEAEAAQRRVLELEPGLPTHHLYLAIILRRQGRHEDALEPLTRAAALDPTDVIAHRELAEVHGLLGDTEQAEFHAEQARALEPGGPARNAG</sequence>
<keyword evidence="5" id="KW-1185">Reference proteome</keyword>
<evidence type="ECO:0000313" key="5">
    <source>
        <dbReference type="Proteomes" id="UP000234206"/>
    </source>
</evidence>
<dbReference type="PANTHER" id="PTHR45586:SF1">
    <property type="entry name" value="LIPOPOLYSACCHARIDE ASSEMBLY PROTEIN B"/>
    <property type="match status" value="1"/>
</dbReference>
<reference evidence="4 5" key="1">
    <citation type="submission" date="2017-12" db="EMBL/GenBank/DDBJ databases">
        <title>Phylogenetic diversity of female urinary microbiome.</title>
        <authorList>
            <person name="Thomas-White K."/>
            <person name="Wolfe A.J."/>
        </authorList>
    </citation>
    <scope>NUCLEOTIDE SEQUENCE [LARGE SCALE GENOMIC DNA]</scope>
    <source>
        <strain evidence="4 5">UMB1298</strain>
    </source>
</reference>
<dbReference type="AlphaFoldDB" id="A0A2I1PBV7"/>
<dbReference type="InterPro" id="IPR051012">
    <property type="entry name" value="CellSynth/LPSAsmb/PSIAsmb"/>
</dbReference>
<dbReference type="InterPro" id="IPR011990">
    <property type="entry name" value="TPR-like_helical_dom_sf"/>
</dbReference>
<organism evidence="4 5">
    <name type="scientific">Kytococcus schroeteri</name>
    <dbReference type="NCBI Taxonomy" id="138300"/>
    <lineage>
        <taxon>Bacteria</taxon>
        <taxon>Bacillati</taxon>
        <taxon>Actinomycetota</taxon>
        <taxon>Actinomycetes</taxon>
        <taxon>Micrococcales</taxon>
        <taxon>Kytococcaceae</taxon>
        <taxon>Kytococcus</taxon>
    </lineage>
</organism>
<dbReference type="Pfam" id="PF13432">
    <property type="entry name" value="TPR_16"/>
    <property type="match status" value="3"/>
</dbReference>
<evidence type="ECO:0000256" key="3">
    <source>
        <dbReference type="PROSITE-ProRule" id="PRU00339"/>
    </source>
</evidence>